<evidence type="ECO:0000256" key="2">
    <source>
        <dbReference type="ARBA" id="ARBA00022737"/>
    </source>
</evidence>
<dbReference type="SUPFAM" id="SSF57667">
    <property type="entry name" value="beta-beta-alpha zinc fingers"/>
    <property type="match status" value="2"/>
</dbReference>
<keyword evidence="2" id="KW-0677">Repeat</keyword>
<dbReference type="GO" id="GO:0000977">
    <property type="term" value="F:RNA polymerase II transcription regulatory region sequence-specific DNA binding"/>
    <property type="evidence" value="ECO:0007669"/>
    <property type="project" value="TreeGrafter"/>
</dbReference>
<feature type="domain" description="C2H2-type" evidence="5">
    <location>
        <begin position="161"/>
        <end position="186"/>
    </location>
</feature>
<dbReference type="PANTHER" id="PTHR24409">
    <property type="entry name" value="ZINC FINGER PROTEIN 142"/>
    <property type="match status" value="1"/>
</dbReference>
<gene>
    <name evidence="6" type="ORF">LSAA_6349</name>
</gene>
<evidence type="ECO:0000256" key="1">
    <source>
        <dbReference type="ARBA" id="ARBA00022723"/>
    </source>
</evidence>
<dbReference type="GO" id="GO:0005634">
    <property type="term" value="C:nucleus"/>
    <property type="evidence" value="ECO:0007669"/>
    <property type="project" value="TreeGrafter"/>
</dbReference>
<dbReference type="InterPro" id="IPR036236">
    <property type="entry name" value="Znf_C2H2_sf"/>
</dbReference>
<evidence type="ECO:0000313" key="6">
    <source>
        <dbReference type="EMBL" id="CAF2865299.1"/>
    </source>
</evidence>
<keyword evidence="1" id="KW-0479">Metal-binding</keyword>
<dbReference type="PROSITE" id="PS50157">
    <property type="entry name" value="ZINC_FINGER_C2H2_2"/>
    <property type="match status" value="2"/>
</dbReference>
<keyword evidence="3" id="KW-0863">Zinc-finger</keyword>
<name>A0A7R8CML4_LEPSM</name>
<dbReference type="Gene3D" id="3.30.160.60">
    <property type="entry name" value="Classic Zinc Finger"/>
    <property type="match status" value="2"/>
</dbReference>
<reference evidence="6" key="1">
    <citation type="submission" date="2021-02" db="EMBL/GenBank/DDBJ databases">
        <authorList>
            <person name="Bekaert M."/>
        </authorList>
    </citation>
    <scope>NUCLEOTIDE SEQUENCE</scope>
    <source>
        <strain evidence="6">IoA-00</strain>
    </source>
</reference>
<evidence type="ECO:0000256" key="3">
    <source>
        <dbReference type="ARBA" id="ARBA00022771"/>
    </source>
</evidence>
<accession>A0A7R8CML4</accession>
<evidence type="ECO:0000313" key="7">
    <source>
        <dbReference type="Proteomes" id="UP000675881"/>
    </source>
</evidence>
<dbReference type="Proteomes" id="UP000675881">
    <property type="component" value="Chromosome 2"/>
</dbReference>
<proteinExistence type="predicted"/>
<evidence type="ECO:0000256" key="4">
    <source>
        <dbReference type="ARBA" id="ARBA00022833"/>
    </source>
</evidence>
<feature type="domain" description="C2H2-type" evidence="5">
    <location>
        <begin position="212"/>
        <end position="240"/>
    </location>
</feature>
<dbReference type="EMBL" id="HG994581">
    <property type="protein sequence ID" value="CAF2865299.1"/>
    <property type="molecule type" value="Genomic_DNA"/>
</dbReference>
<dbReference type="GO" id="GO:0000981">
    <property type="term" value="F:DNA-binding transcription factor activity, RNA polymerase II-specific"/>
    <property type="evidence" value="ECO:0007669"/>
    <property type="project" value="TreeGrafter"/>
</dbReference>
<keyword evidence="4" id="KW-0862">Zinc</keyword>
<dbReference type="PANTHER" id="PTHR24409:SF295">
    <property type="entry name" value="AZ2-RELATED"/>
    <property type="match status" value="1"/>
</dbReference>
<organism evidence="6 7">
    <name type="scientific">Lepeophtheirus salmonis</name>
    <name type="common">Salmon louse</name>
    <name type="synonym">Caligus salmonis</name>
    <dbReference type="NCBI Taxonomy" id="72036"/>
    <lineage>
        <taxon>Eukaryota</taxon>
        <taxon>Metazoa</taxon>
        <taxon>Ecdysozoa</taxon>
        <taxon>Arthropoda</taxon>
        <taxon>Crustacea</taxon>
        <taxon>Multicrustacea</taxon>
        <taxon>Hexanauplia</taxon>
        <taxon>Copepoda</taxon>
        <taxon>Siphonostomatoida</taxon>
        <taxon>Caligidae</taxon>
        <taxon>Lepeophtheirus</taxon>
    </lineage>
</organism>
<dbReference type="PROSITE" id="PS00028">
    <property type="entry name" value="ZINC_FINGER_C2H2_1"/>
    <property type="match status" value="2"/>
</dbReference>
<dbReference type="GO" id="GO:0008270">
    <property type="term" value="F:zinc ion binding"/>
    <property type="evidence" value="ECO:0007669"/>
    <property type="project" value="UniProtKB-KW"/>
</dbReference>
<dbReference type="SMART" id="SM00355">
    <property type="entry name" value="ZnF_C2H2"/>
    <property type="match status" value="4"/>
</dbReference>
<sequence>MKPSKETDLRLVMPQLWPDKTLKGINEFLVKKMQVSWKRAQIYLKRKIFSKDKDPKKNPISQMDSNNLSALKQLSVLSDKPKKLEKKRIFSTKYSCYICKKGDWNSYHALKRHQLRSHVGRNGLLNTKFNNINIETSHDIQPESSHVIHKNKLIRGTDKSFICTLCDKKYTSNYQLKIHTRNIHDGIVVNCRKCGKQVKSLVYHKKVCQITYPCVKCDKIFNYNSSLKDHIESIHEGIKHICSFCGSKHATKRGLNKHMRVTCQGIDKVKDLTHLFHLRVYLLFQIKRIAEALLLCAAGRPNCSL</sequence>
<dbReference type="InterPro" id="IPR013087">
    <property type="entry name" value="Znf_C2H2_type"/>
</dbReference>
<keyword evidence="7" id="KW-1185">Reference proteome</keyword>
<dbReference type="Pfam" id="PF00096">
    <property type="entry name" value="zf-C2H2"/>
    <property type="match status" value="2"/>
</dbReference>
<protein>
    <submittedName>
        <fullName evidence="6">KRAB</fullName>
    </submittedName>
</protein>
<evidence type="ECO:0000259" key="5">
    <source>
        <dbReference type="PROSITE" id="PS50157"/>
    </source>
</evidence>
<dbReference type="AlphaFoldDB" id="A0A7R8CML4"/>